<dbReference type="PROSITE" id="PS50127">
    <property type="entry name" value="UBC_2"/>
    <property type="match status" value="1"/>
</dbReference>
<dbReference type="InterPro" id="IPR057733">
    <property type="entry name" value="UBE2O-like_SH3-B"/>
</dbReference>
<dbReference type="Pfam" id="PF23046">
    <property type="entry name" value="tSH3-B_UBE2O"/>
    <property type="match status" value="1"/>
</dbReference>
<feature type="compositionally biased region" description="Polar residues" evidence="3">
    <location>
        <begin position="1115"/>
        <end position="1129"/>
    </location>
</feature>
<dbReference type="EMBL" id="HG002154">
    <property type="protein sequence ID" value="CDF40286.1"/>
    <property type="molecule type" value="Genomic_DNA"/>
</dbReference>
<feature type="region of interest" description="Disordered" evidence="3">
    <location>
        <begin position="28"/>
        <end position="51"/>
    </location>
</feature>
<dbReference type="Pfam" id="PF23043">
    <property type="entry name" value="SH3-B_UBE2O"/>
    <property type="match status" value="1"/>
</dbReference>
<dbReference type="GeneID" id="17318335"/>
<feature type="compositionally biased region" description="Polar residues" evidence="3">
    <location>
        <begin position="676"/>
        <end position="686"/>
    </location>
</feature>
<proteinExistence type="predicted"/>
<feature type="compositionally biased region" description="Basic residues" evidence="3">
    <location>
        <begin position="422"/>
        <end position="433"/>
    </location>
</feature>
<dbReference type="SUPFAM" id="SSF54495">
    <property type="entry name" value="UBC-like"/>
    <property type="match status" value="1"/>
</dbReference>
<keyword evidence="1" id="KW-0808">Transferase</keyword>
<evidence type="ECO:0000256" key="2">
    <source>
        <dbReference type="ARBA" id="ARBA00022786"/>
    </source>
</evidence>
<evidence type="ECO:0000259" key="4">
    <source>
        <dbReference type="PROSITE" id="PS50127"/>
    </source>
</evidence>
<evidence type="ECO:0000313" key="5">
    <source>
        <dbReference type="EMBL" id="CDF40286.1"/>
    </source>
</evidence>
<dbReference type="InterPro" id="IPR000608">
    <property type="entry name" value="UBC"/>
</dbReference>
<keyword evidence="6" id="KW-1185">Reference proteome</keyword>
<dbReference type="STRING" id="2769.R7QRZ4"/>
<dbReference type="OrthoDB" id="5871at2759"/>
<feature type="compositionally biased region" description="Acidic residues" evidence="3">
    <location>
        <begin position="30"/>
        <end position="47"/>
    </location>
</feature>
<sequence length="1157" mass="127875">MSVPHLEFEDLVRVRGRRDLAFVSRVAGGDTDDESLASDDASSDGDGTDQRGRFVRWLDGLPGVSSLAAHPRTDDQGRKLISSYDDDDMDVDDEPDALSASSDEKRDKRDTKELPEGCALVVMAATGEKEVCKLDDLELLDRNFDPGLLAAWVEEGPDGLKQSGLVEEVRKTVIVRRVVDITPATVAVADDATTFELPAERLGFFLGIRAGDTVVSGSWVGVIDHFQEDVFVEFSDGAIACMPGHRKALLNVDERTPDRARPDPFTEGLYYPGQKVRSIPPVWQAVATWIRGGYSGKDEGIVKSVSVGDVSIEWVAKSMYASHSDESRKEEGLQVMRFADVTLLEGFRSLLWSVGDRGYLLEPELADGRVADRATPVDGANGVIGTEVVEEADDGDDGDWEEDLVLDHSGAGPSSSPAMPPRKMRSRRHGGRLMKAQRRARERSAGGANVATVTDATVASASAKPEDVVQVVGTKTTADIVWQDGSRSKGVPTTSLRLLHHSDPYDFWPGTVVLRTDEEADVPGNEGTEVKKPSLFDIKKGAVVKVNQNERTALVKWQKDSESAFIVEEEMSVYDLKIAEYEVGVGETVLHVPQQSDEQRNEWVGVITKQAMGESTVAWTGGKVSAVPTTELLYITGGDDESFEGMEHYSLEGSDQPSPGSSDEIPSREAPPHFQVQDSPVYQQNWGTDDDGEDGGDSDHVVFSFLAGKEVIKRHLSSATIRAFHRGADWVKFERSVENIGTDVSDRLKVRRFMPDGSLRRREISTDEERRLAGAFVFKVLGDLLLQFERERDEDVDAEVRSEEAANDEWTDFVNLVVLIFGRIMKKETEWLSKQLAMVGEKVDVKLADSTLHGEKNEADAREMEITDEQVNVPSEADSGGPASFEVLPDLNVFHHFMDVPWDATYSKGFLTVVHKEWNRLRKSLPPGMIVRACESTVDRFRAGIVGPEDTPYADVIFFFDIRLGPKYPVMPPHVWFHSHGRRLNPNLYDDGRVCLSILGTWDGDDIESWNAKTSNLLRVLLSLQALVFVEEPYYNEAGYGKQKGTKEGHTNSRMYNESALLLSMRYILQSLKVGNLPEDCRDIAISHYRKAGPKLLERCRQLIQAKDVKPAGPSSDTGDAGTSDQQPYPSVGFQRSLVQLLGSLEGVFSSLEKDES</sequence>
<organism evidence="5 6">
    <name type="scientific">Chondrus crispus</name>
    <name type="common">Carrageen Irish moss</name>
    <name type="synonym">Polymorpha crispa</name>
    <dbReference type="NCBI Taxonomy" id="2769"/>
    <lineage>
        <taxon>Eukaryota</taxon>
        <taxon>Rhodophyta</taxon>
        <taxon>Florideophyceae</taxon>
        <taxon>Rhodymeniophycidae</taxon>
        <taxon>Gigartinales</taxon>
        <taxon>Gigartinaceae</taxon>
        <taxon>Chondrus</taxon>
    </lineage>
</organism>
<dbReference type="GO" id="GO:0061631">
    <property type="term" value="F:ubiquitin conjugating enzyme activity"/>
    <property type="evidence" value="ECO:0007669"/>
    <property type="project" value="TreeGrafter"/>
</dbReference>
<name>R7QRZ4_CHOCR</name>
<dbReference type="Proteomes" id="UP000012073">
    <property type="component" value="Unassembled WGS sequence"/>
</dbReference>
<dbReference type="KEGG" id="ccp:CHC_T00007109001"/>
<dbReference type="Pfam" id="PF00179">
    <property type="entry name" value="UQ_con"/>
    <property type="match status" value="1"/>
</dbReference>
<accession>R7QRZ4</accession>
<dbReference type="CDD" id="cd23837">
    <property type="entry name" value="UBCc_UBE2O"/>
    <property type="match status" value="1"/>
</dbReference>
<dbReference type="AlphaFoldDB" id="R7QRZ4"/>
<dbReference type="PANTHER" id="PTHR46116">
    <property type="entry name" value="(E3-INDEPENDENT) E2 UBIQUITIN-CONJUGATING ENZYME"/>
    <property type="match status" value="1"/>
</dbReference>
<dbReference type="Gramene" id="CDF40286">
    <property type="protein sequence ID" value="CDF40286"/>
    <property type="gene ID" value="CHC_T00007109001"/>
</dbReference>
<reference evidence="6" key="1">
    <citation type="journal article" date="2013" name="Proc. Natl. Acad. Sci. U.S.A.">
        <title>Genome structure and metabolic features in the red seaweed Chondrus crispus shed light on evolution of the Archaeplastida.</title>
        <authorList>
            <person name="Collen J."/>
            <person name="Porcel B."/>
            <person name="Carre W."/>
            <person name="Ball S.G."/>
            <person name="Chaparro C."/>
            <person name="Tonon T."/>
            <person name="Barbeyron T."/>
            <person name="Michel G."/>
            <person name="Noel B."/>
            <person name="Valentin K."/>
            <person name="Elias M."/>
            <person name="Artiguenave F."/>
            <person name="Arun A."/>
            <person name="Aury J.M."/>
            <person name="Barbosa-Neto J.F."/>
            <person name="Bothwell J.H."/>
            <person name="Bouget F.Y."/>
            <person name="Brillet L."/>
            <person name="Cabello-Hurtado F."/>
            <person name="Capella-Gutierrez S."/>
            <person name="Charrier B."/>
            <person name="Cladiere L."/>
            <person name="Cock J.M."/>
            <person name="Coelho S.M."/>
            <person name="Colleoni C."/>
            <person name="Czjzek M."/>
            <person name="Da Silva C."/>
            <person name="Delage L."/>
            <person name="Denoeud F."/>
            <person name="Deschamps P."/>
            <person name="Dittami S.M."/>
            <person name="Gabaldon T."/>
            <person name="Gachon C.M."/>
            <person name="Groisillier A."/>
            <person name="Herve C."/>
            <person name="Jabbari K."/>
            <person name="Katinka M."/>
            <person name="Kloareg B."/>
            <person name="Kowalczyk N."/>
            <person name="Labadie K."/>
            <person name="Leblanc C."/>
            <person name="Lopez P.J."/>
            <person name="McLachlan D.H."/>
            <person name="Meslet-Cladiere L."/>
            <person name="Moustafa A."/>
            <person name="Nehr Z."/>
            <person name="Nyvall Collen P."/>
            <person name="Panaud O."/>
            <person name="Partensky F."/>
            <person name="Poulain J."/>
            <person name="Rensing S.A."/>
            <person name="Rousvoal S."/>
            <person name="Samson G."/>
            <person name="Symeonidi A."/>
            <person name="Weissenbach J."/>
            <person name="Zambounis A."/>
            <person name="Wincker P."/>
            <person name="Boyen C."/>
        </authorList>
    </citation>
    <scope>NUCLEOTIDE SEQUENCE [LARGE SCALE GENOMIC DNA]</scope>
    <source>
        <strain evidence="6">cv. Stackhouse</strain>
    </source>
</reference>
<evidence type="ECO:0000313" key="6">
    <source>
        <dbReference type="Proteomes" id="UP000012073"/>
    </source>
</evidence>
<protein>
    <recommendedName>
        <fullName evidence="4">UBC core domain-containing protein</fullName>
    </recommendedName>
</protein>
<dbReference type="PhylomeDB" id="R7QRZ4"/>
<dbReference type="Gene3D" id="3.10.110.10">
    <property type="entry name" value="Ubiquitin Conjugating Enzyme"/>
    <property type="match status" value="1"/>
</dbReference>
<dbReference type="InterPro" id="IPR016135">
    <property type="entry name" value="UBQ-conjugating_enzyme/RWD"/>
</dbReference>
<dbReference type="SMART" id="SM00212">
    <property type="entry name" value="UBCc"/>
    <property type="match status" value="1"/>
</dbReference>
<gene>
    <name evidence="5" type="ORF">CHC_T00007109001</name>
</gene>
<dbReference type="PANTHER" id="PTHR46116:SF15">
    <property type="entry name" value="(E3-INDEPENDENT) E2 UBIQUITIN-CONJUGATING ENZYME"/>
    <property type="match status" value="1"/>
</dbReference>
<feature type="compositionally biased region" description="Low complexity" evidence="3">
    <location>
        <begin position="407"/>
        <end position="417"/>
    </location>
</feature>
<feature type="region of interest" description="Disordered" evidence="3">
    <location>
        <begin position="65"/>
        <end position="112"/>
    </location>
</feature>
<feature type="compositionally biased region" description="Acidic residues" evidence="3">
    <location>
        <begin position="392"/>
        <end position="404"/>
    </location>
</feature>
<keyword evidence="2" id="KW-0833">Ubl conjugation pathway</keyword>
<evidence type="ECO:0000256" key="1">
    <source>
        <dbReference type="ARBA" id="ARBA00022679"/>
    </source>
</evidence>
<feature type="region of interest" description="Disordered" evidence="3">
    <location>
        <begin position="649"/>
        <end position="699"/>
    </location>
</feature>
<feature type="domain" description="UBC core" evidence="4">
    <location>
        <begin position="909"/>
        <end position="1069"/>
    </location>
</feature>
<feature type="region of interest" description="Disordered" evidence="3">
    <location>
        <begin position="1108"/>
        <end position="1131"/>
    </location>
</feature>
<feature type="compositionally biased region" description="Acidic residues" evidence="3">
    <location>
        <begin position="84"/>
        <end position="96"/>
    </location>
</feature>
<feature type="compositionally biased region" description="Basic and acidic residues" evidence="3">
    <location>
        <begin position="102"/>
        <end position="112"/>
    </location>
</feature>
<dbReference type="RefSeq" id="XP_005710580.1">
    <property type="nucleotide sequence ID" value="XM_005710523.1"/>
</dbReference>
<feature type="region of interest" description="Disordered" evidence="3">
    <location>
        <begin position="392"/>
        <end position="433"/>
    </location>
</feature>
<dbReference type="InterPro" id="IPR057735">
    <property type="entry name" value="UBE2O-like_tSH3-B"/>
</dbReference>
<evidence type="ECO:0000256" key="3">
    <source>
        <dbReference type="SAM" id="MobiDB-lite"/>
    </source>
</evidence>